<evidence type="ECO:0000313" key="2">
    <source>
        <dbReference type="Proteomes" id="UP001264980"/>
    </source>
</evidence>
<evidence type="ECO:0000313" key="1">
    <source>
        <dbReference type="EMBL" id="MDR6808862.1"/>
    </source>
</evidence>
<comment type="caution">
    <text evidence="1">The sequence shown here is derived from an EMBL/GenBank/DDBJ whole genome shotgun (WGS) entry which is preliminary data.</text>
</comment>
<gene>
    <name evidence="1" type="ORF">J2W84_005927</name>
</gene>
<reference evidence="1 2" key="1">
    <citation type="submission" date="2023-07" db="EMBL/GenBank/DDBJ databases">
        <title>Sorghum-associated microbial communities from plants grown in Nebraska, USA.</title>
        <authorList>
            <person name="Schachtman D."/>
        </authorList>
    </citation>
    <scope>NUCLEOTIDE SEQUENCE [LARGE SCALE GENOMIC DNA]</scope>
    <source>
        <strain evidence="1 2">BE57</strain>
    </source>
</reference>
<dbReference type="EMBL" id="JAVDTI010000008">
    <property type="protein sequence ID" value="MDR6808862.1"/>
    <property type="molecule type" value="Genomic_DNA"/>
</dbReference>
<dbReference type="Proteomes" id="UP001264980">
    <property type="component" value="Unassembled WGS sequence"/>
</dbReference>
<organism evidence="1 2">
    <name type="scientific">Dyadobacter fermentans</name>
    <dbReference type="NCBI Taxonomy" id="94254"/>
    <lineage>
        <taxon>Bacteria</taxon>
        <taxon>Pseudomonadati</taxon>
        <taxon>Bacteroidota</taxon>
        <taxon>Cytophagia</taxon>
        <taxon>Cytophagales</taxon>
        <taxon>Spirosomataceae</taxon>
        <taxon>Dyadobacter</taxon>
    </lineage>
</organism>
<accession>A0ABU1R6N2</accession>
<proteinExistence type="predicted"/>
<dbReference type="RefSeq" id="WP_309991411.1">
    <property type="nucleotide sequence ID" value="NZ_JAVDTI010000008.1"/>
</dbReference>
<sequence>MPFSIEQVRAMLISVNLPVDQTGLNALVEGLINFQSDQAVLGRYEHLLKVPKYESLDVFESKAHAKQFNATLQSSNLLPYGDKAIRYDDKSISDLLAYNIITSEDVIGENEIRFDPMPKMLHLVTSKFGATNHSNSIYVDENRALEFVEYFKDFSLLNWAKIQEDPNFPLSYDVLMAGKDLWDWDKISASGKIRFDEFTIDLLSEFLNFSILCKNPHAQWNNSLIEKYQDKINFKSLSSSPYLPFHHDWRYFYESKLDLPSLVKNPRVYWDLELFERYIKPTFSDNYLVKKDDIFFQLISYGRLSTSVISECEKLLDQKITIDRYVRRNSDGYRDYSTEHKLWEFFTTNPNIFWDDELFLRYYKKIEIRAIRGKIRLSVRSLSELKDYIVPYNTGDIEDYDGNVDVYPAQPLFEVIKNKCSIYGLNYDNFLKNEISWWGTFNSNEFLNPSINAILKRYFGIRDEHLLTVAR</sequence>
<protein>
    <submittedName>
        <fullName evidence="1">Uncharacterized protein</fullName>
    </submittedName>
</protein>
<name>A0ABU1R6N2_9BACT</name>
<keyword evidence="2" id="KW-1185">Reference proteome</keyword>